<dbReference type="GO" id="GO:0004065">
    <property type="term" value="F:arylsulfatase activity"/>
    <property type="evidence" value="ECO:0007669"/>
    <property type="project" value="TreeGrafter"/>
</dbReference>
<name>A0A177BBP9_9BILA</name>
<evidence type="ECO:0000259" key="3">
    <source>
        <dbReference type="Pfam" id="PF00884"/>
    </source>
</evidence>
<organism evidence="4 5">
    <name type="scientific">Intoshia linei</name>
    <dbReference type="NCBI Taxonomy" id="1819745"/>
    <lineage>
        <taxon>Eukaryota</taxon>
        <taxon>Metazoa</taxon>
        <taxon>Spiralia</taxon>
        <taxon>Lophotrochozoa</taxon>
        <taxon>Mesozoa</taxon>
        <taxon>Orthonectida</taxon>
        <taxon>Rhopaluridae</taxon>
        <taxon>Intoshia</taxon>
    </lineage>
</organism>
<evidence type="ECO:0000313" key="5">
    <source>
        <dbReference type="Proteomes" id="UP000078046"/>
    </source>
</evidence>
<comment type="similarity">
    <text evidence="2">Belongs to the sulfatase family.</text>
</comment>
<comment type="cofactor">
    <cofactor evidence="1">
        <name>Ca(2+)</name>
        <dbReference type="ChEBI" id="CHEBI:29108"/>
    </cofactor>
</comment>
<comment type="caution">
    <text evidence="4">The sequence shown here is derived from an EMBL/GenBank/DDBJ whole genome shotgun (WGS) entry which is preliminary data.</text>
</comment>
<dbReference type="InterPro" id="IPR017850">
    <property type="entry name" value="Alkaline_phosphatase_core_sf"/>
</dbReference>
<dbReference type="Proteomes" id="UP000078046">
    <property type="component" value="Unassembled WGS sequence"/>
</dbReference>
<keyword evidence="5" id="KW-1185">Reference proteome</keyword>
<gene>
    <name evidence="4" type="ORF">A3Q56_00599</name>
</gene>
<protein>
    <recommendedName>
        <fullName evidence="3">Sulfatase N-terminal domain-containing protein</fullName>
    </recommendedName>
</protein>
<dbReference type="SUPFAM" id="SSF53649">
    <property type="entry name" value="Alkaline phosphatase-like"/>
    <property type="match status" value="1"/>
</dbReference>
<proteinExistence type="inferred from homology"/>
<dbReference type="EMBL" id="LWCA01000036">
    <property type="protein sequence ID" value="OAF71625.1"/>
    <property type="molecule type" value="Genomic_DNA"/>
</dbReference>
<dbReference type="PANTHER" id="PTHR42693:SF15">
    <property type="entry name" value="ARYLSULFATASE"/>
    <property type="match status" value="1"/>
</dbReference>
<dbReference type="Pfam" id="PF00884">
    <property type="entry name" value="Sulfatase"/>
    <property type="match status" value="1"/>
</dbReference>
<evidence type="ECO:0000256" key="1">
    <source>
        <dbReference type="ARBA" id="ARBA00001913"/>
    </source>
</evidence>
<reference evidence="4 5" key="1">
    <citation type="submission" date="2016-04" db="EMBL/GenBank/DDBJ databases">
        <title>The genome of Intoshia linei affirms orthonectids as highly simplified spiralians.</title>
        <authorList>
            <person name="Mikhailov K.V."/>
            <person name="Slusarev G.S."/>
            <person name="Nikitin M.A."/>
            <person name="Logacheva M.D."/>
            <person name="Penin A."/>
            <person name="Aleoshin V."/>
            <person name="Panchin Y.V."/>
        </authorList>
    </citation>
    <scope>NUCLEOTIDE SEQUENCE [LARGE SCALE GENOMIC DNA]</scope>
    <source>
        <strain evidence="4">Intl2013</strain>
        <tissue evidence="4">Whole animal</tissue>
    </source>
</reference>
<accession>A0A177BBP9</accession>
<dbReference type="InterPro" id="IPR050738">
    <property type="entry name" value="Sulfatase"/>
</dbReference>
<dbReference type="Gene3D" id="3.30.1120.10">
    <property type="match status" value="1"/>
</dbReference>
<feature type="domain" description="Sulfatase N-terminal" evidence="3">
    <location>
        <begin position="25"/>
        <end position="358"/>
    </location>
</feature>
<dbReference type="InterPro" id="IPR000917">
    <property type="entry name" value="Sulfatase_N"/>
</dbReference>
<sequence length="541" mass="63347">MSIFNIEFYLFYGNFLLNICSIQKPNIIFYLADDLGYGDLSSYGHPTQDENVIDFMANHGIKFTSMYSVATFCTPSRSAILTGIQPNRYGMNGPSQVHLPFKNFGLPRDIMTIPKHLQNNNYYTGMIGKWHLGINKYNSSDGYYLPKHYGFNYVGYNLPFTLNRLCDQENYYVSKPNNSFSFMYYADDIVEQPIDTKTLTNRLIDDAINFLYRYLDKTDKKDNFFLYFSFPQPHASIFNNDQFKYTSKRGRYGDQINEMAYAIEKVESFLKKHELYQNTLRIFSSDHGADVLLGPQGGNNGLLREKSQYVSNLKGSKSDYWDGGLRVPFIFYWPKYIKKFQIIRKPFSLLDIFPTISTIINKKNPEIKHDGKSILKKLTLNFSDLSINNNEDPILFYCHQMLIAARYKRFKFYFYNPTGTIAKLFDSMKLNNKTKNTKNENIKNFHNLNQNYIKSCSEMKKLENIKIYDVDNNPSENFAIEMDEYQKNVYLKDIDNFIKKKEKLFENVNFTLESHIVSKKFIPCCGPDCYSKTFYAKCNIN</sequence>
<dbReference type="PANTHER" id="PTHR42693">
    <property type="entry name" value="ARYLSULFATASE FAMILY MEMBER"/>
    <property type="match status" value="1"/>
</dbReference>
<evidence type="ECO:0000256" key="2">
    <source>
        <dbReference type="ARBA" id="ARBA00008779"/>
    </source>
</evidence>
<dbReference type="AlphaFoldDB" id="A0A177BBP9"/>
<dbReference type="Gene3D" id="3.40.720.10">
    <property type="entry name" value="Alkaline Phosphatase, subunit A"/>
    <property type="match status" value="1"/>
</dbReference>
<evidence type="ECO:0000313" key="4">
    <source>
        <dbReference type="EMBL" id="OAF71625.1"/>
    </source>
</evidence>
<dbReference type="OrthoDB" id="103349at2759"/>